<evidence type="ECO:0000256" key="12">
    <source>
        <dbReference type="SAM" id="Coils"/>
    </source>
</evidence>
<dbReference type="Pfam" id="PF03800">
    <property type="entry name" value="Nuf2"/>
    <property type="match status" value="1"/>
</dbReference>
<gene>
    <name evidence="15" type="ORF">WJX81_001035</name>
</gene>
<evidence type="ECO:0000256" key="3">
    <source>
        <dbReference type="ARBA" id="ARBA00005498"/>
    </source>
</evidence>
<accession>A0AAW1SEJ6</accession>
<evidence type="ECO:0000256" key="5">
    <source>
        <dbReference type="ARBA" id="ARBA00022618"/>
    </source>
</evidence>
<evidence type="ECO:0000313" key="16">
    <source>
        <dbReference type="Proteomes" id="UP001445335"/>
    </source>
</evidence>
<dbReference type="GO" id="GO:0007052">
    <property type="term" value="P:mitotic spindle organization"/>
    <property type="evidence" value="ECO:0007669"/>
    <property type="project" value="TreeGrafter"/>
</dbReference>
<sequence length="468" mass="51206">MAQTFSFPILSDAELLPCLKDMELPLNAAGLAKPTPELVRPVYESVVTTLVGVTREELQQPVFTAIDALEFPELHDESIPFMAFLKQLTKLMAAAGVRDFTMQDICKPDSTRLRRNLSAVINFAKFREEKLGPFTELQEGAEALLEQSAALEQQQRRLAAELKQLQEERAAQQPEAAAVEAEASELYAENQALNRQQTALNAEVRTLKGAANAAADEAASAKFRLQTARQAASELRELIVESPEKLQARLRETAGAVERERARLADAERHSRDLQTRLDAIAKVEKEVGKARSVMGEVETELGRKKEASRRVKALRAQIAASEAEAASLGARQQHLERQRASLAERLQRLEHQAELRKEAAASAIEEQLKDKEATEADNAANLAKLAEHEALMRALRERMREVAAAHEAQTSAVLGRYAALRAEVSAYHRRLAAAMAAGESRALAPLDTNVSPNAAPAPACKAVAAGR</sequence>
<feature type="coiled-coil region" evidence="12">
    <location>
        <begin position="257"/>
        <end position="406"/>
    </location>
</feature>
<evidence type="ECO:0000256" key="6">
    <source>
        <dbReference type="ARBA" id="ARBA00022776"/>
    </source>
</evidence>
<dbReference type="GO" id="GO:0051383">
    <property type="term" value="P:kinetochore organization"/>
    <property type="evidence" value="ECO:0007669"/>
    <property type="project" value="TreeGrafter"/>
</dbReference>
<dbReference type="GO" id="GO:0005634">
    <property type="term" value="C:nucleus"/>
    <property type="evidence" value="ECO:0007669"/>
    <property type="project" value="UniProtKB-SubCell"/>
</dbReference>
<evidence type="ECO:0000256" key="1">
    <source>
        <dbReference type="ARBA" id="ARBA00004123"/>
    </source>
</evidence>
<dbReference type="GO" id="GO:0051315">
    <property type="term" value="P:attachment of mitotic spindle microtubules to kinetochore"/>
    <property type="evidence" value="ECO:0007669"/>
    <property type="project" value="TreeGrafter"/>
</dbReference>
<evidence type="ECO:0000259" key="13">
    <source>
        <dbReference type="Pfam" id="PF03800"/>
    </source>
</evidence>
<dbReference type="InterPro" id="IPR038275">
    <property type="entry name" value="Nuf2_N_sf"/>
</dbReference>
<evidence type="ECO:0000256" key="11">
    <source>
        <dbReference type="ARBA" id="ARBA00023328"/>
    </source>
</evidence>
<feature type="domain" description="Kinetochore protein Nuf2 N-terminal" evidence="13">
    <location>
        <begin position="5"/>
        <end position="140"/>
    </location>
</feature>
<comment type="similarity">
    <text evidence="3">Belongs to the NUF2 family.</text>
</comment>
<name>A0AAW1SEJ6_9CHLO</name>
<comment type="subcellular location">
    <subcellularLocation>
        <location evidence="2">Chromosome</location>
        <location evidence="2">Centromere</location>
        <location evidence="2">Kinetochore</location>
    </subcellularLocation>
    <subcellularLocation>
        <location evidence="1">Nucleus</location>
    </subcellularLocation>
</comment>
<dbReference type="Proteomes" id="UP001445335">
    <property type="component" value="Unassembled WGS sequence"/>
</dbReference>
<dbReference type="InterPro" id="IPR041112">
    <property type="entry name" value="Nuf2_DHR10-like"/>
</dbReference>
<evidence type="ECO:0000256" key="8">
    <source>
        <dbReference type="ARBA" id="ARBA00023054"/>
    </source>
</evidence>
<dbReference type="GO" id="GO:0031262">
    <property type="term" value="C:Ndc80 complex"/>
    <property type="evidence" value="ECO:0007669"/>
    <property type="project" value="InterPro"/>
</dbReference>
<keyword evidence="9" id="KW-0539">Nucleus</keyword>
<evidence type="ECO:0000256" key="10">
    <source>
        <dbReference type="ARBA" id="ARBA00023306"/>
    </source>
</evidence>
<proteinExistence type="inferred from homology"/>
<evidence type="ECO:0000256" key="7">
    <source>
        <dbReference type="ARBA" id="ARBA00022838"/>
    </source>
</evidence>
<organism evidence="15 16">
    <name type="scientific">Elliptochloris bilobata</name>
    <dbReference type="NCBI Taxonomy" id="381761"/>
    <lineage>
        <taxon>Eukaryota</taxon>
        <taxon>Viridiplantae</taxon>
        <taxon>Chlorophyta</taxon>
        <taxon>core chlorophytes</taxon>
        <taxon>Trebouxiophyceae</taxon>
        <taxon>Trebouxiophyceae incertae sedis</taxon>
        <taxon>Elliptochloris clade</taxon>
        <taxon>Elliptochloris</taxon>
    </lineage>
</organism>
<keyword evidence="11" id="KW-0137">Centromere</keyword>
<protein>
    <recommendedName>
        <fullName evidence="17">Kinetochore protein Nuf2</fullName>
    </recommendedName>
</protein>
<feature type="domain" description="Nuf2 DHR10-like" evidence="14">
    <location>
        <begin position="256"/>
        <end position="367"/>
    </location>
</feature>
<dbReference type="PANTHER" id="PTHR21650:SF2">
    <property type="entry name" value="KINETOCHORE PROTEIN NUF2"/>
    <property type="match status" value="1"/>
</dbReference>
<dbReference type="GO" id="GO:0045132">
    <property type="term" value="P:meiotic chromosome segregation"/>
    <property type="evidence" value="ECO:0007669"/>
    <property type="project" value="TreeGrafter"/>
</dbReference>
<keyword evidence="6" id="KW-0498">Mitosis</keyword>
<evidence type="ECO:0000313" key="15">
    <source>
        <dbReference type="EMBL" id="KAK9843984.1"/>
    </source>
</evidence>
<keyword evidence="16" id="KW-1185">Reference proteome</keyword>
<comment type="caution">
    <text evidence="15">The sequence shown here is derived from an EMBL/GenBank/DDBJ whole genome shotgun (WGS) entry which is preliminary data.</text>
</comment>
<evidence type="ECO:0000256" key="4">
    <source>
        <dbReference type="ARBA" id="ARBA00022454"/>
    </source>
</evidence>
<evidence type="ECO:0000256" key="2">
    <source>
        <dbReference type="ARBA" id="ARBA00004629"/>
    </source>
</evidence>
<keyword evidence="5" id="KW-0132">Cell division</keyword>
<evidence type="ECO:0008006" key="17">
    <source>
        <dbReference type="Google" id="ProtNLM"/>
    </source>
</evidence>
<keyword evidence="4" id="KW-0158">Chromosome</keyword>
<dbReference type="Pfam" id="PF18595">
    <property type="entry name" value="Nuf2_DHR10-like"/>
    <property type="match status" value="1"/>
</dbReference>
<dbReference type="PANTHER" id="PTHR21650">
    <property type="entry name" value="MEMBRALIN/KINETOCHORE PROTEIN NUF2"/>
    <property type="match status" value="1"/>
</dbReference>
<reference evidence="15 16" key="1">
    <citation type="journal article" date="2024" name="Nat. Commun.">
        <title>Phylogenomics reveals the evolutionary origins of lichenization in chlorophyte algae.</title>
        <authorList>
            <person name="Puginier C."/>
            <person name="Libourel C."/>
            <person name="Otte J."/>
            <person name="Skaloud P."/>
            <person name="Haon M."/>
            <person name="Grisel S."/>
            <person name="Petersen M."/>
            <person name="Berrin J.G."/>
            <person name="Delaux P.M."/>
            <person name="Dal Grande F."/>
            <person name="Keller J."/>
        </authorList>
    </citation>
    <scope>NUCLEOTIDE SEQUENCE [LARGE SCALE GENOMIC DNA]</scope>
    <source>
        <strain evidence="15 16">SAG 245.80</strain>
    </source>
</reference>
<evidence type="ECO:0000256" key="9">
    <source>
        <dbReference type="ARBA" id="ARBA00023242"/>
    </source>
</evidence>
<dbReference type="EMBL" id="JALJOU010000004">
    <property type="protein sequence ID" value="KAK9843984.1"/>
    <property type="molecule type" value="Genomic_DNA"/>
</dbReference>
<keyword evidence="7" id="KW-0995">Kinetochore</keyword>
<dbReference type="Gene3D" id="1.10.418.60">
    <property type="entry name" value="Ncd80 complex, Nuf2 subunit"/>
    <property type="match status" value="1"/>
</dbReference>
<dbReference type="GO" id="GO:0051301">
    <property type="term" value="P:cell division"/>
    <property type="evidence" value="ECO:0007669"/>
    <property type="project" value="UniProtKB-KW"/>
</dbReference>
<keyword evidence="10" id="KW-0131">Cell cycle</keyword>
<feature type="coiled-coil region" evidence="12">
    <location>
        <begin position="134"/>
        <end position="203"/>
    </location>
</feature>
<dbReference type="InterPro" id="IPR005549">
    <property type="entry name" value="Kinetochore_Nuf2_N"/>
</dbReference>
<dbReference type="GO" id="GO:0044877">
    <property type="term" value="F:protein-containing complex binding"/>
    <property type="evidence" value="ECO:0007669"/>
    <property type="project" value="TreeGrafter"/>
</dbReference>
<evidence type="ECO:0000259" key="14">
    <source>
        <dbReference type="Pfam" id="PF18595"/>
    </source>
</evidence>
<keyword evidence="8 12" id="KW-0175">Coiled coil</keyword>
<dbReference type="AlphaFoldDB" id="A0AAW1SEJ6"/>